<organism evidence="8 9">
    <name type="scientific">Zoogloea ramigera</name>
    <dbReference type="NCBI Taxonomy" id="350"/>
    <lineage>
        <taxon>Bacteria</taxon>
        <taxon>Pseudomonadati</taxon>
        <taxon>Pseudomonadota</taxon>
        <taxon>Betaproteobacteria</taxon>
        <taxon>Rhodocyclales</taxon>
        <taxon>Zoogloeaceae</taxon>
        <taxon>Zoogloea</taxon>
    </lineage>
</organism>
<feature type="transmembrane region" description="Helical" evidence="5">
    <location>
        <begin position="26"/>
        <end position="43"/>
    </location>
</feature>
<comment type="caution">
    <text evidence="8">The sequence shown here is derived from an EMBL/GenBank/DDBJ whole genome shotgun (WGS) entry which is preliminary data.</text>
</comment>
<evidence type="ECO:0000256" key="2">
    <source>
        <dbReference type="ARBA" id="ARBA00023224"/>
    </source>
</evidence>
<keyword evidence="5" id="KW-0812">Transmembrane</keyword>
<dbReference type="CDD" id="cd11386">
    <property type="entry name" value="MCP_signal"/>
    <property type="match status" value="1"/>
</dbReference>
<dbReference type="Pfam" id="PF00672">
    <property type="entry name" value="HAMP"/>
    <property type="match status" value="1"/>
</dbReference>
<feature type="transmembrane region" description="Helical" evidence="5">
    <location>
        <begin position="321"/>
        <end position="347"/>
    </location>
</feature>
<reference evidence="8 9" key="1">
    <citation type="submission" date="2019-06" db="EMBL/GenBank/DDBJ databases">
        <title>Whole genome shotgun sequence of Zoogloea ramigera NBRC 15342.</title>
        <authorList>
            <person name="Hosoyama A."/>
            <person name="Uohara A."/>
            <person name="Ohji S."/>
            <person name="Ichikawa N."/>
        </authorList>
    </citation>
    <scope>NUCLEOTIDE SEQUENCE [LARGE SCALE GENOMIC DNA]</scope>
    <source>
        <strain evidence="8 9">NBRC 15342</strain>
    </source>
</reference>
<evidence type="ECO:0000313" key="9">
    <source>
        <dbReference type="Proteomes" id="UP000318422"/>
    </source>
</evidence>
<proteinExistence type="inferred from homology"/>
<dbReference type="RefSeq" id="WP_141351399.1">
    <property type="nucleotide sequence ID" value="NZ_BJNV01000025.1"/>
</dbReference>
<evidence type="ECO:0000313" key="8">
    <source>
        <dbReference type="EMBL" id="GEC95707.1"/>
    </source>
</evidence>
<dbReference type="SUPFAM" id="SSF58104">
    <property type="entry name" value="Methyl-accepting chemotaxis protein (MCP) signaling domain"/>
    <property type="match status" value="1"/>
</dbReference>
<dbReference type="AlphaFoldDB" id="A0A4Y4CXF0"/>
<dbReference type="InterPro" id="IPR003660">
    <property type="entry name" value="HAMP_dom"/>
</dbReference>
<dbReference type="SMART" id="SM00283">
    <property type="entry name" value="MA"/>
    <property type="match status" value="1"/>
</dbReference>
<gene>
    <name evidence="8" type="ORF">ZRA01_17800</name>
</gene>
<evidence type="ECO:0000256" key="5">
    <source>
        <dbReference type="SAM" id="Phobius"/>
    </source>
</evidence>
<sequence>MKALFAPAILLLNRLRFPVKFALLGLIALLVVGALLFQLAMSLRESIVYAEKELEASERLPRVLKVIQLLQEHRGLSSGVLSGNEAMRPLLQKKTEEVVEAMKQGEAGLSGGVAQSASQRWKQVAQDWEVLRTGGLQLTQRESVVAHTRLVAKAMEALHDLGDDGGLSLDPSADSFYLIGGVLHSLPDVGERLGRLRALGTGVLSSKALGDQQRYDISVQLGELQLALHAVNENLHRAAVANPGLKSSLERLEKEFNAQTNKVVEHLREKILKGDFEMAPQAYFDTVTVAIDMSFAKSYDELIPAVQTLLKSRLDGRRQTFALHAAFAGVAVLVLVYLATAFCFAMMQSVSELRAGAQALAAGDLRARIALTADDELRLVAGQFNEMAAAFSAVIGKVQSGANDVARAAVELAGSASRVSDGSEQQSTSATGMAAAIEEMTVGISEIASSAASAEGISSASGRISSEGGAVVAKTVGEMELIASSVRESAAVIQDLGQQSAQISTIVSSIKEIADQTNLLALNAAIEAARAGETGRGFAVVADEVRKLAERTAKATDEITGMVAAIQKGTRLAVETMNEGVTRVEGGVELAGQAGASMEQIRAGATQVVDAVADISAALREQGAASNEIARSVEHIAQMAEQNSAAVRDTANTAQRLEGLAQHLRDEVAHFHI</sequence>
<evidence type="ECO:0000259" key="6">
    <source>
        <dbReference type="PROSITE" id="PS50111"/>
    </source>
</evidence>
<dbReference type="GO" id="GO:0007165">
    <property type="term" value="P:signal transduction"/>
    <property type="evidence" value="ECO:0007669"/>
    <property type="project" value="UniProtKB-KW"/>
</dbReference>
<dbReference type="Pfam" id="PF00015">
    <property type="entry name" value="MCPsignal"/>
    <property type="match status" value="1"/>
</dbReference>
<accession>A0A4Y4CXF0</accession>
<dbReference type="EMBL" id="BJNV01000025">
    <property type="protein sequence ID" value="GEC95707.1"/>
    <property type="molecule type" value="Genomic_DNA"/>
</dbReference>
<dbReference type="GO" id="GO:0004888">
    <property type="term" value="F:transmembrane signaling receptor activity"/>
    <property type="evidence" value="ECO:0007669"/>
    <property type="project" value="InterPro"/>
</dbReference>
<comment type="subcellular location">
    <subcellularLocation>
        <location evidence="1">Membrane</location>
    </subcellularLocation>
</comment>
<dbReference type="Gene3D" id="1.10.287.950">
    <property type="entry name" value="Methyl-accepting chemotaxis protein"/>
    <property type="match status" value="1"/>
</dbReference>
<protein>
    <submittedName>
        <fullName evidence="8">Methyl-accepting chemotaxis protein</fullName>
    </submittedName>
</protein>
<dbReference type="PANTHER" id="PTHR32089:SF112">
    <property type="entry name" value="LYSOZYME-LIKE PROTEIN-RELATED"/>
    <property type="match status" value="1"/>
</dbReference>
<dbReference type="PANTHER" id="PTHR32089">
    <property type="entry name" value="METHYL-ACCEPTING CHEMOTAXIS PROTEIN MCPB"/>
    <property type="match status" value="1"/>
</dbReference>
<evidence type="ECO:0000256" key="3">
    <source>
        <dbReference type="ARBA" id="ARBA00029447"/>
    </source>
</evidence>
<dbReference type="GO" id="GO:0016020">
    <property type="term" value="C:membrane"/>
    <property type="evidence" value="ECO:0007669"/>
    <property type="project" value="UniProtKB-SubCell"/>
</dbReference>
<dbReference type="CDD" id="cd06225">
    <property type="entry name" value="HAMP"/>
    <property type="match status" value="1"/>
</dbReference>
<evidence type="ECO:0000256" key="1">
    <source>
        <dbReference type="ARBA" id="ARBA00004370"/>
    </source>
</evidence>
<dbReference type="OrthoDB" id="343520at2"/>
<dbReference type="PRINTS" id="PR00260">
    <property type="entry name" value="CHEMTRNSDUCR"/>
</dbReference>
<dbReference type="PROSITE" id="PS50111">
    <property type="entry name" value="CHEMOTAXIS_TRANSDUC_2"/>
    <property type="match status" value="1"/>
</dbReference>
<comment type="similarity">
    <text evidence="3">Belongs to the methyl-accepting chemotaxis (MCP) protein family.</text>
</comment>
<name>A0A4Y4CXF0_ZOORA</name>
<feature type="domain" description="Methyl-accepting transducer" evidence="6">
    <location>
        <begin position="401"/>
        <end position="637"/>
    </location>
</feature>
<dbReference type="InterPro" id="IPR004089">
    <property type="entry name" value="MCPsignal_dom"/>
</dbReference>
<dbReference type="PROSITE" id="PS50885">
    <property type="entry name" value="HAMP"/>
    <property type="match status" value="1"/>
</dbReference>
<dbReference type="Proteomes" id="UP000318422">
    <property type="component" value="Unassembled WGS sequence"/>
</dbReference>
<evidence type="ECO:0000259" key="7">
    <source>
        <dbReference type="PROSITE" id="PS50885"/>
    </source>
</evidence>
<dbReference type="GO" id="GO:0006935">
    <property type="term" value="P:chemotaxis"/>
    <property type="evidence" value="ECO:0007669"/>
    <property type="project" value="InterPro"/>
</dbReference>
<keyword evidence="2 4" id="KW-0807">Transducer</keyword>
<keyword evidence="9" id="KW-1185">Reference proteome</keyword>
<keyword evidence="5" id="KW-1133">Transmembrane helix</keyword>
<dbReference type="SMART" id="SM00304">
    <property type="entry name" value="HAMP"/>
    <property type="match status" value="1"/>
</dbReference>
<dbReference type="InterPro" id="IPR004090">
    <property type="entry name" value="Chemotax_Me-accpt_rcpt"/>
</dbReference>
<evidence type="ECO:0000256" key="4">
    <source>
        <dbReference type="PROSITE-ProRule" id="PRU00284"/>
    </source>
</evidence>
<feature type="domain" description="HAMP" evidence="7">
    <location>
        <begin position="344"/>
        <end position="396"/>
    </location>
</feature>
<keyword evidence="5" id="KW-0472">Membrane</keyword>
<dbReference type="FunFam" id="1.10.287.950:FF:000001">
    <property type="entry name" value="Methyl-accepting chemotaxis sensory transducer"/>
    <property type="match status" value="1"/>
</dbReference>